<gene>
    <name evidence="1" type="ORF">SCD92_09655</name>
</gene>
<comment type="caution">
    <text evidence="1">The sequence shown here is derived from an EMBL/GenBank/DDBJ whole genome shotgun (WGS) entry which is preliminary data.</text>
</comment>
<protein>
    <submittedName>
        <fullName evidence="1">Uncharacterized protein</fullName>
    </submittedName>
</protein>
<dbReference type="Proteomes" id="UP001273505">
    <property type="component" value="Unassembled WGS sequence"/>
</dbReference>
<dbReference type="EMBL" id="JAXAFO010000013">
    <property type="protein sequence ID" value="MDX6849627.1"/>
    <property type="molecule type" value="Genomic_DNA"/>
</dbReference>
<accession>A0ABU4RXK6</accession>
<proteinExistence type="predicted"/>
<keyword evidence="2" id="KW-1185">Reference proteome</keyword>
<organism evidence="1 2">
    <name type="scientific">Gilvimarinus gilvus</name>
    <dbReference type="NCBI Taxonomy" id="3058038"/>
    <lineage>
        <taxon>Bacteria</taxon>
        <taxon>Pseudomonadati</taxon>
        <taxon>Pseudomonadota</taxon>
        <taxon>Gammaproteobacteria</taxon>
        <taxon>Cellvibrionales</taxon>
        <taxon>Cellvibrionaceae</taxon>
        <taxon>Gilvimarinus</taxon>
    </lineage>
</organism>
<name>A0ABU4RXK6_9GAMM</name>
<sequence>MQTLADRFITEILDQWPQDHHLPQQVAADLGYCYHLSASIEGRVPVAMMGPQTIDSRDSLAEQIRQWIHHVESWIEEHHPATKGWIEVHIKLAAQANQESGAEFTVAI</sequence>
<evidence type="ECO:0000313" key="1">
    <source>
        <dbReference type="EMBL" id="MDX6849627.1"/>
    </source>
</evidence>
<evidence type="ECO:0000313" key="2">
    <source>
        <dbReference type="Proteomes" id="UP001273505"/>
    </source>
</evidence>
<reference evidence="1 2" key="1">
    <citation type="submission" date="2023-11" db="EMBL/GenBank/DDBJ databases">
        <title>Gilvimarinus fulvus sp. nov., isolated from the surface of Kelp.</title>
        <authorList>
            <person name="Sun Y.Y."/>
            <person name="Gong Y."/>
            <person name="Du Z.J."/>
        </authorList>
    </citation>
    <scope>NUCLEOTIDE SEQUENCE [LARGE SCALE GENOMIC DNA]</scope>
    <source>
        <strain evidence="1 2">SDUM040013</strain>
    </source>
</reference>
<dbReference type="RefSeq" id="WP_302724883.1">
    <property type="nucleotide sequence ID" value="NZ_JAULRU010000823.1"/>
</dbReference>